<name>X1G1F8_9ZZZZ</name>
<reference evidence="1" key="1">
    <citation type="journal article" date="2014" name="Front. Microbiol.">
        <title>High frequency of phylogenetically diverse reductive dehalogenase-homologous genes in deep subseafloor sedimentary metagenomes.</title>
        <authorList>
            <person name="Kawai M."/>
            <person name="Futagami T."/>
            <person name="Toyoda A."/>
            <person name="Takaki Y."/>
            <person name="Nishi S."/>
            <person name="Hori S."/>
            <person name="Arai W."/>
            <person name="Tsubouchi T."/>
            <person name="Morono Y."/>
            <person name="Uchiyama I."/>
            <person name="Ito T."/>
            <person name="Fujiyama A."/>
            <person name="Inagaki F."/>
            <person name="Takami H."/>
        </authorList>
    </citation>
    <scope>NUCLEOTIDE SEQUENCE</scope>
    <source>
        <strain evidence="1">Expedition CK06-06</strain>
    </source>
</reference>
<dbReference type="InterPro" id="IPR052514">
    <property type="entry name" value="SAM-dependent_MTase"/>
</dbReference>
<dbReference type="Gene3D" id="3.40.50.150">
    <property type="entry name" value="Vaccinia Virus protein VP39"/>
    <property type="match status" value="1"/>
</dbReference>
<feature type="non-terminal residue" evidence="1">
    <location>
        <position position="143"/>
    </location>
</feature>
<sequence>MRLSQLINTIGQIYRAEHVGLMRGVARHFAWQIRRCTGAFPVDLTFSQSRLRAERACAVGALVNCLGMYDYNNMNLIKLLLTFENSVFFDVGANIGSYALIASEQAGRVVCFEPNPTAFRCLCENLSLNGRDNVNAINCAISD</sequence>
<organism evidence="1">
    <name type="scientific">marine sediment metagenome</name>
    <dbReference type="NCBI Taxonomy" id="412755"/>
    <lineage>
        <taxon>unclassified sequences</taxon>
        <taxon>metagenomes</taxon>
        <taxon>ecological metagenomes</taxon>
    </lineage>
</organism>
<gene>
    <name evidence="1" type="ORF">S03H2_35826</name>
</gene>
<dbReference type="EMBL" id="BARU01021938">
    <property type="protein sequence ID" value="GAH51067.1"/>
    <property type="molecule type" value="Genomic_DNA"/>
</dbReference>
<dbReference type="PANTHER" id="PTHR34203:SF15">
    <property type="entry name" value="SLL1173 PROTEIN"/>
    <property type="match status" value="1"/>
</dbReference>
<dbReference type="PANTHER" id="PTHR34203">
    <property type="entry name" value="METHYLTRANSFERASE, FKBM FAMILY PROTEIN"/>
    <property type="match status" value="1"/>
</dbReference>
<evidence type="ECO:0000313" key="1">
    <source>
        <dbReference type="EMBL" id="GAH51067.1"/>
    </source>
</evidence>
<protein>
    <submittedName>
        <fullName evidence="1">Uncharacterized protein</fullName>
    </submittedName>
</protein>
<dbReference type="NCBIfam" id="TIGR01444">
    <property type="entry name" value="fkbM_fam"/>
    <property type="match status" value="1"/>
</dbReference>
<accession>X1G1F8</accession>
<proteinExistence type="predicted"/>
<comment type="caution">
    <text evidence="1">The sequence shown here is derived from an EMBL/GenBank/DDBJ whole genome shotgun (WGS) entry which is preliminary data.</text>
</comment>
<dbReference type="InterPro" id="IPR006342">
    <property type="entry name" value="FkbM_mtfrase"/>
</dbReference>
<dbReference type="InterPro" id="IPR029063">
    <property type="entry name" value="SAM-dependent_MTases_sf"/>
</dbReference>
<dbReference type="AlphaFoldDB" id="X1G1F8"/>
<dbReference type="SUPFAM" id="SSF53335">
    <property type="entry name" value="S-adenosyl-L-methionine-dependent methyltransferases"/>
    <property type="match status" value="1"/>
</dbReference>